<reference evidence="5 6" key="1">
    <citation type="journal article" date="2016" name="Genome Announc.">
        <title>Draft Whole-Genome Sequence of Trichoderma gamsii T6085, a Promising Biocontrol Agent of Fusarium Head Blight on Wheat.</title>
        <authorList>
            <person name="Baroncelli R."/>
            <person name="Zapparata A."/>
            <person name="Piaggeschi G."/>
            <person name="Sarrocco S."/>
            <person name="Vannacci G."/>
        </authorList>
    </citation>
    <scope>NUCLEOTIDE SEQUENCE [LARGE SCALE GENOMIC DNA]</scope>
    <source>
        <strain evidence="5 6">T6085</strain>
    </source>
</reference>
<feature type="transmembrane region" description="Helical" evidence="3">
    <location>
        <begin position="525"/>
        <end position="542"/>
    </location>
</feature>
<dbReference type="AlphaFoldDB" id="A0A2P5A1G6"/>
<proteinExistence type="predicted"/>
<name>A0A2P5A1G6_9HYPO</name>
<evidence type="ECO:0000313" key="6">
    <source>
        <dbReference type="Proteomes" id="UP000054821"/>
    </source>
</evidence>
<feature type="compositionally biased region" description="Basic and acidic residues" evidence="2">
    <location>
        <begin position="121"/>
        <end position="136"/>
    </location>
</feature>
<evidence type="ECO:0000313" key="5">
    <source>
        <dbReference type="EMBL" id="PON30384.1"/>
    </source>
</evidence>
<keyword evidence="3" id="KW-0472">Membrane</keyword>
<dbReference type="InterPro" id="IPR046529">
    <property type="entry name" value="DUF6594"/>
</dbReference>
<organism evidence="5 6">
    <name type="scientific">Trichoderma gamsii</name>
    <dbReference type="NCBI Taxonomy" id="398673"/>
    <lineage>
        <taxon>Eukaryota</taxon>
        <taxon>Fungi</taxon>
        <taxon>Dikarya</taxon>
        <taxon>Ascomycota</taxon>
        <taxon>Pezizomycotina</taxon>
        <taxon>Sordariomycetes</taxon>
        <taxon>Hypocreomycetidae</taxon>
        <taxon>Hypocreales</taxon>
        <taxon>Hypocreaceae</taxon>
        <taxon>Trichoderma</taxon>
    </lineage>
</organism>
<feature type="transmembrane region" description="Helical" evidence="3">
    <location>
        <begin position="468"/>
        <end position="489"/>
    </location>
</feature>
<gene>
    <name evidence="5" type="ORF">TGAM01_v200824</name>
</gene>
<evidence type="ECO:0000256" key="1">
    <source>
        <dbReference type="SAM" id="Coils"/>
    </source>
</evidence>
<accession>A0A2P5A1G6</accession>
<dbReference type="PANTHER" id="PTHR34502:SF6">
    <property type="entry name" value="DUF6594 DOMAIN-CONTAINING PROTEIN"/>
    <property type="match status" value="1"/>
</dbReference>
<dbReference type="STRING" id="398673.A0A2P5A1G6"/>
<feature type="domain" description="DUF6594" evidence="4">
    <location>
        <begin position="261"/>
        <end position="537"/>
    </location>
</feature>
<protein>
    <recommendedName>
        <fullName evidence="4">DUF6594 domain-containing protein</fullName>
    </recommendedName>
</protein>
<feature type="compositionally biased region" description="Polar residues" evidence="2">
    <location>
        <begin position="79"/>
        <end position="110"/>
    </location>
</feature>
<feature type="region of interest" description="Disordered" evidence="2">
    <location>
        <begin position="1"/>
        <end position="198"/>
    </location>
</feature>
<dbReference type="PANTHER" id="PTHR34502">
    <property type="entry name" value="DUF6594 DOMAIN-CONTAINING PROTEIN-RELATED"/>
    <property type="match status" value="1"/>
</dbReference>
<feature type="coiled-coil region" evidence="1">
    <location>
        <begin position="289"/>
        <end position="316"/>
    </location>
</feature>
<dbReference type="RefSeq" id="XP_018657445.1">
    <property type="nucleotide sequence ID" value="XM_018809379.1"/>
</dbReference>
<keyword evidence="3" id="KW-1133">Transmembrane helix</keyword>
<evidence type="ECO:0000256" key="2">
    <source>
        <dbReference type="SAM" id="MobiDB-lite"/>
    </source>
</evidence>
<sequence length="543" mass="59278">MSAEAEPGPSDSFKADKGKGVATHSRHVSIDEIPHSAGRLRASSSPFTASPLPSRWPTSDTASKYPPPDESKLSETGYLHQSSQSFSSTKANNHQPPATPIEASSSSSAKGNKEVGSPNTHPEEANETPHVKEKPRIDHRRRLSSKSHASPRQSSNHLDHPGQSPEDPIRTPGHRHSFNERPSMPPEMPNYNPINTQGQPHQPFSGNFHNGEYGPQVIPFPAPDPPQPVFLPSPMQASFPPQFPMPNYQVPGLPLSGYELLVARLTGNMTGKKLAPIYRRFEALHHRLLLSMQDELMEMEEQLRNLDAADTQLRKHHGGIHPASRRLESNSATDTIWRRKDLIKNIAGKLYQYNQVITSFNATYGLPEPHLQEVLAYQSYLRDFTPIVEGESQYLDFAGDLVHLGRRKRRPNSNPSDEPVSPISQFASPISQFASVLGFSPPPSSQISNASSSIHAAESNSKLALNRLAIALAVIVLAPIVSFAMIPGFVGRMTVVFLVGLGSAAALFQSGLLSSVAENRSMTDWLLCVGVYGAVMAIIAGII</sequence>
<feature type="compositionally biased region" description="Polar residues" evidence="2">
    <location>
        <begin position="146"/>
        <end position="156"/>
    </location>
</feature>
<feature type="transmembrane region" description="Helical" evidence="3">
    <location>
        <begin position="495"/>
        <end position="513"/>
    </location>
</feature>
<comment type="caution">
    <text evidence="5">The sequence shown here is derived from an EMBL/GenBank/DDBJ whole genome shotgun (WGS) entry which is preliminary data.</text>
</comment>
<dbReference type="Pfam" id="PF20237">
    <property type="entry name" value="DUF6594"/>
    <property type="match status" value="1"/>
</dbReference>
<evidence type="ECO:0000259" key="4">
    <source>
        <dbReference type="Pfam" id="PF20237"/>
    </source>
</evidence>
<dbReference type="Proteomes" id="UP000054821">
    <property type="component" value="Unassembled WGS sequence"/>
</dbReference>
<keyword evidence="3" id="KW-0812">Transmembrane</keyword>
<dbReference type="GeneID" id="29989462"/>
<evidence type="ECO:0000256" key="3">
    <source>
        <dbReference type="SAM" id="Phobius"/>
    </source>
</evidence>
<dbReference type="EMBL" id="JPDN02000002">
    <property type="protein sequence ID" value="PON30384.1"/>
    <property type="molecule type" value="Genomic_DNA"/>
</dbReference>
<keyword evidence="1" id="KW-0175">Coiled coil</keyword>
<keyword evidence="6" id="KW-1185">Reference proteome</keyword>